<dbReference type="AlphaFoldDB" id="A0A9X2Q1L1"/>
<name>A0A9X2Q1L1_9BACT</name>
<dbReference type="Proteomes" id="UP001155027">
    <property type="component" value="Unassembled WGS sequence"/>
</dbReference>
<proteinExistence type="predicted"/>
<gene>
    <name evidence="2" type="ORF">GGP71_003283</name>
</gene>
<evidence type="ECO:0000313" key="3">
    <source>
        <dbReference type="Proteomes" id="UP001155027"/>
    </source>
</evidence>
<organism evidence="2 3">
    <name type="scientific">Salinibacter ruber</name>
    <dbReference type="NCBI Taxonomy" id="146919"/>
    <lineage>
        <taxon>Bacteria</taxon>
        <taxon>Pseudomonadati</taxon>
        <taxon>Rhodothermota</taxon>
        <taxon>Rhodothermia</taxon>
        <taxon>Rhodothermales</taxon>
        <taxon>Salinibacteraceae</taxon>
        <taxon>Salinibacter</taxon>
    </lineage>
</organism>
<reference evidence="2" key="1">
    <citation type="submission" date="2022-08" db="EMBL/GenBank/DDBJ databases">
        <title>Genomic Encyclopedia of Type Strains, Phase V (KMG-V): Genome sequencing to study the core and pangenomes of soil and plant-associated prokaryotes.</title>
        <authorList>
            <person name="Whitman W."/>
        </authorList>
    </citation>
    <scope>NUCLEOTIDE SEQUENCE</scope>
    <source>
        <strain evidence="2">0</strain>
    </source>
</reference>
<protein>
    <recommendedName>
        <fullName evidence="4">ParB/Sulfiredoxin domain-containing protein</fullName>
    </recommendedName>
</protein>
<accession>A0A9X2Q1L1</accession>
<sequence>MKYSDTKGPISLSSVPEDAIGHRIPGSKRDVESAVIKVTPEMAKEWLKKNRSNRKVREDRVDRYAEQMKDGEWMVSPDAIAFSYTDKLINGQHRLKAIMQLGRGESVECLVAFGLDPDAFKIADVGVKRTGADVLRIEGFKSAEEMAAVCRLLALWKQERLEELHRYENVRNSVIVDIATACRKRLVKTIEKTGSDKGALAGKMPRSLMAFAYFAYKPTFPVRADYFFDGFLYDKNFPAVDWEEEYGEKGAKNPISLLKDKMRKGYDNLSRKAKLALLVKAMNAYCLERPMKQLRWRSNEDFPELAAKKPEAEQDLFS</sequence>
<feature type="region of interest" description="Disordered" evidence="1">
    <location>
        <begin position="1"/>
        <end position="24"/>
    </location>
</feature>
<dbReference type="EMBL" id="JANUAU010000018">
    <property type="protein sequence ID" value="MCS3679332.1"/>
    <property type="molecule type" value="Genomic_DNA"/>
</dbReference>
<evidence type="ECO:0000256" key="1">
    <source>
        <dbReference type="SAM" id="MobiDB-lite"/>
    </source>
</evidence>
<dbReference type="RefSeq" id="WP_259081127.1">
    <property type="nucleotide sequence ID" value="NZ_JANUAU010000018.1"/>
</dbReference>
<evidence type="ECO:0008006" key="4">
    <source>
        <dbReference type="Google" id="ProtNLM"/>
    </source>
</evidence>
<evidence type="ECO:0000313" key="2">
    <source>
        <dbReference type="EMBL" id="MCS3679332.1"/>
    </source>
</evidence>
<comment type="caution">
    <text evidence="2">The sequence shown here is derived from an EMBL/GenBank/DDBJ whole genome shotgun (WGS) entry which is preliminary data.</text>
</comment>